<organism evidence="1 2">
    <name type="scientific">Mycena alexandri</name>
    <dbReference type="NCBI Taxonomy" id="1745969"/>
    <lineage>
        <taxon>Eukaryota</taxon>
        <taxon>Fungi</taxon>
        <taxon>Dikarya</taxon>
        <taxon>Basidiomycota</taxon>
        <taxon>Agaricomycotina</taxon>
        <taxon>Agaricomycetes</taxon>
        <taxon>Agaricomycetidae</taxon>
        <taxon>Agaricales</taxon>
        <taxon>Marasmiineae</taxon>
        <taxon>Mycenaceae</taxon>
        <taxon>Mycena</taxon>
    </lineage>
</organism>
<dbReference type="InterPro" id="IPR032675">
    <property type="entry name" value="LRR_dom_sf"/>
</dbReference>
<dbReference type="AlphaFoldDB" id="A0AAD6TDY0"/>
<dbReference type="Gene3D" id="3.80.10.10">
    <property type="entry name" value="Ribonuclease Inhibitor"/>
    <property type="match status" value="1"/>
</dbReference>
<accession>A0AAD6TDY0</accession>
<comment type="caution">
    <text evidence="1">The sequence shown here is derived from an EMBL/GenBank/DDBJ whole genome shotgun (WGS) entry which is preliminary data.</text>
</comment>
<keyword evidence="2" id="KW-1185">Reference proteome</keyword>
<proteinExistence type="predicted"/>
<dbReference type="EMBL" id="JARJCM010000006">
    <property type="protein sequence ID" value="KAJ7044779.1"/>
    <property type="molecule type" value="Genomic_DNA"/>
</dbReference>
<evidence type="ECO:0000313" key="2">
    <source>
        <dbReference type="Proteomes" id="UP001218188"/>
    </source>
</evidence>
<reference evidence="1" key="1">
    <citation type="submission" date="2023-03" db="EMBL/GenBank/DDBJ databases">
        <title>Massive genome expansion in bonnet fungi (Mycena s.s.) driven by repeated elements and novel gene families across ecological guilds.</title>
        <authorList>
            <consortium name="Lawrence Berkeley National Laboratory"/>
            <person name="Harder C.B."/>
            <person name="Miyauchi S."/>
            <person name="Viragh M."/>
            <person name="Kuo A."/>
            <person name="Thoen E."/>
            <person name="Andreopoulos B."/>
            <person name="Lu D."/>
            <person name="Skrede I."/>
            <person name="Drula E."/>
            <person name="Henrissat B."/>
            <person name="Morin E."/>
            <person name="Kohler A."/>
            <person name="Barry K."/>
            <person name="LaButti K."/>
            <person name="Morin E."/>
            <person name="Salamov A."/>
            <person name="Lipzen A."/>
            <person name="Mereny Z."/>
            <person name="Hegedus B."/>
            <person name="Baldrian P."/>
            <person name="Stursova M."/>
            <person name="Weitz H."/>
            <person name="Taylor A."/>
            <person name="Grigoriev I.V."/>
            <person name="Nagy L.G."/>
            <person name="Martin F."/>
            <person name="Kauserud H."/>
        </authorList>
    </citation>
    <scope>NUCLEOTIDE SEQUENCE</scope>
    <source>
        <strain evidence="1">CBHHK200</strain>
    </source>
</reference>
<gene>
    <name evidence="1" type="ORF">C8F04DRAFT_1069519</name>
</gene>
<evidence type="ECO:0008006" key="3">
    <source>
        <dbReference type="Google" id="ProtNLM"/>
    </source>
</evidence>
<dbReference type="Proteomes" id="UP001218188">
    <property type="component" value="Unassembled WGS sequence"/>
</dbReference>
<protein>
    <recommendedName>
        <fullName evidence="3">F-box domain-containing protein</fullName>
    </recommendedName>
</protein>
<evidence type="ECO:0000313" key="1">
    <source>
        <dbReference type="EMBL" id="KAJ7044779.1"/>
    </source>
</evidence>
<sequence>MSRAALLRERIADLADSISRQKLLLDDLQAQLDAVVYPVLTLPPEITSEIFIQCLPVDRSIDAVNTAEAPLLLTHICGVWRQIAISTPELWATFEVDVFYRHLCLAEIANTWLGRTGECPLTVKISRAIRNMDLDVLWQVLFQYSSRIRSLGLEVDGEILRPIPGSSKTGYLMDFPTLERFSIAFFPFEAEDTDLVAILNNVPLLHEVTITELSSSLVTLPTQQITKFTGKFYAVAQCLEALTLMPQLTECAFAVLHKDLLDRDPEPFTHSHLRHLTLFGTTQLDPTNRDAWARSMCVLASLRLPALQTLEITGVNDFDRAALNSFLVRSSPPLRKLLIHPLAPDGGTTLRVSPSFTALDLTDLAVSYPSRLFIGDFFSFFTANTFLPQLRSLSLLGCRVAWEELDIVQILDRTAGPVTDRRNLEGCVQLQTFRAVADPKYSRLDYPESAFLQHTLLRFKALKASGMDIHVGTEWKSVV</sequence>
<name>A0AAD6TDY0_9AGAR</name>